<keyword evidence="6" id="KW-0747">Spliceosome</keyword>
<dbReference type="InterPro" id="IPR002130">
    <property type="entry name" value="Cyclophilin-type_PPIase_dom"/>
</dbReference>
<evidence type="ECO:0000256" key="6">
    <source>
        <dbReference type="ARBA" id="ARBA00022728"/>
    </source>
</evidence>
<evidence type="ECO:0000313" key="20">
    <source>
        <dbReference type="EMBL" id="OXG13666.1"/>
    </source>
</evidence>
<dbReference type="InterPro" id="IPR044666">
    <property type="entry name" value="Cyclophilin_A-like"/>
</dbReference>
<dbReference type="EMBL" id="AMKT01000078">
    <property type="protein sequence ID" value="OXG13666.1"/>
    <property type="molecule type" value="Genomic_DNA"/>
</dbReference>
<sequence length="491" mass="54997">MSNLYATEPATNGKVIIDTTAGEIEVELWGKECPKAVRNFLALTMEGYYDGVIFHRVVPGFIIQSGDPTGTGMGGESFYGEPFQDEIHGRLKFNRRGLLGMANNGSRNSNTSQFFITLDAAPELTSKHTMFGKVVGNTIFNVLNIGNLDTDKEEKPLIPPKIRRIHIIENPFDDIVPRITAEEKKAQQKAKLEARKDMEQRERRAKAKKNTGLLSFGDSEEIPEEEVTIKKKSMTRQDLVDPSEPEHSKSKTSKRTETFVDIPPSLKDLGKSREDEAREEKKAVDLKSIRAQHEREKAGGSAARQAEIKRMEEDLRRLKKRNGSVSDSDSGSSPHARRKGPSYLEQELAKYAANRGRAAMKVGNKRGRRNEEEDVLAEMRKFSTRVMQAGDEPEGEQAEGIGEGEAKEEGMGIGAAMAEEEGGIEVDYDVGWLTHKLKFQVDEKELTRRAEDEYAVIDPRAKARDLQGKPDKKKWKGNPNRRTARDVARNG</sequence>
<protein>
    <recommendedName>
        <fullName evidence="15">Peptidyl-prolyl isomerase CWC27</fullName>
        <ecNumber evidence="4">5.2.1.8</ecNumber>
    </recommendedName>
    <alternativeName>
        <fullName evidence="14">Peptidyl-prolyl isomerase cwc27</fullName>
    </alternativeName>
    <alternativeName>
        <fullName evidence="16 17">Rotamase CWC27</fullName>
    </alternativeName>
</protein>
<evidence type="ECO:0000256" key="16">
    <source>
        <dbReference type="ARBA" id="ARBA00082698"/>
    </source>
</evidence>
<dbReference type="InterPro" id="IPR029000">
    <property type="entry name" value="Cyclophilin-like_dom_sf"/>
</dbReference>
<dbReference type="SUPFAM" id="SSF50891">
    <property type="entry name" value="Cyclophilin-like"/>
    <property type="match status" value="1"/>
</dbReference>
<evidence type="ECO:0000256" key="3">
    <source>
        <dbReference type="ARBA" id="ARBA00011524"/>
    </source>
</evidence>
<evidence type="ECO:0000256" key="4">
    <source>
        <dbReference type="ARBA" id="ARBA00013194"/>
    </source>
</evidence>
<dbReference type="GO" id="GO:0003755">
    <property type="term" value="F:peptidyl-prolyl cis-trans isomerase activity"/>
    <property type="evidence" value="ECO:0007669"/>
    <property type="project" value="UniProtKB-KW"/>
</dbReference>
<dbReference type="AlphaFoldDB" id="A0A854QAG0"/>
<comment type="caution">
    <text evidence="20">The sequence shown here is derived from an EMBL/GenBank/DDBJ whole genome shotgun (WGS) entry which is preliminary data.</text>
</comment>
<reference evidence="20 21" key="1">
    <citation type="submission" date="2017-06" db="EMBL/GenBank/DDBJ databases">
        <title>Global population genomics of the pathogenic fungus Cryptococcus neoformans var. grubii.</title>
        <authorList>
            <person name="Cuomo C."/>
            <person name="Litvintseva A."/>
            <person name="Chen Y."/>
            <person name="Young S."/>
            <person name="Zeng Q."/>
            <person name="Chapman S."/>
            <person name="Gujja S."/>
            <person name="Saif S."/>
            <person name="Birren B."/>
        </authorList>
    </citation>
    <scope>NUCLEOTIDE SEQUENCE [LARGE SCALE GENOMIC DNA]</scope>
    <source>
        <strain evidence="20 21">Tu259-1</strain>
    </source>
</reference>
<feature type="compositionally biased region" description="Low complexity" evidence="18">
    <location>
        <begin position="323"/>
        <end position="333"/>
    </location>
</feature>
<comment type="function">
    <text evidence="13">PPIases accelerate the folding of proteins. It catalyzes the cis-trans isomerization of proline imidic peptide bonds in oligopeptides. Involved in pre-mRNA splicing.</text>
</comment>
<dbReference type="Gene3D" id="2.40.100.10">
    <property type="entry name" value="Cyclophilin-like"/>
    <property type="match status" value="1"/>
</dbReference>
<evidence type="ECO:0000256" key="10">
    <source>
        <dbReference type="ARBA" id="ARBA00023235"/>
    </source>
</evidence>
<feature type="region of interest" description="Disordered" evidence="18">
    <location>
        <begin position="186"/>
        <end position="346"/>
    </location>
</feature>
<keyword evidence="9" id="KW-0508">mRNA splicing</keyword>
<comment type="subunit">
    <text evidence="3">Associated with the spliceosome.</text>
</comment>
<comment type="similarity">
    <text evidence="12">Belongs to the cyclophilin-type PPIase family. CWC27 subfamily.</text>
</comment>
<keyword evidence="8" id="KW-0697">Rotamase</keyword>
<accession>A0A854QAG0</accession>
<feature type="compositionally biased region" description="Basic and acidic residues" evidence="18">
    <location>
        <begin position="306"/>
        <end position="316"/>
    </location>
</feature>
<evidence type="ECO:0000256" key="5">
    <source>
        <dbReference type="ARBA" id="ARBA00022664"/>
    </source>
</evidence>
<dbReference type="EC" id="5.2.1.8" evidence="4"/>
<dbReference type="PANTHER" id="PTHR45625">
    <property type="entry name" value="PEPTIDYL-PROLYL CIS-TRANS ISOMERASE-RELATED"/>
    <property type="match status" value="1"/>
</dbReference>
<feature type="region of interest" description="Disordered" evidence="18">
    <location>
        <begin position="355"/>
        <end position="374"/>
    </location>
</feature>
<feature type="domain" description="PPIase cyclophilin-type" evidence="19">
    <location>
        <begin position="18"/>
        <end position="167"/>
    </location>
</feature>
<feature type="compositionally biased region" description="Basic and acidic residues" evidence="18">
    <location>
        <begin position="459"/>
        <end position="470"/>
    </location>
</feature>
<evidence type="ECO:0000256" key="2">
    <source>
        <dbReference type="ARBA" id="ARBA00004123"/>
    </source>
</evidence>
<evidence type="ECO:0000256" key="14">
    <source>
        <dbReference type="ARBA" id="ARBA00067721"/>
    </source>
</evidence>
<keyword evidence="7" id="KW-0175">Coiled coil</keyword>
<evidence type="ECO:0000256" key="13">
    <source>
        <dbReference type="ARBA" id="ARBA00055615"/>
    </source>
</evidence>
<dbReference type="PANTHER" id="PTHR45625:SF6">
    <property type="entry name" value="SPLICEOSOME-ASSOCIATED PROTEIN CWC27 HOMOLOG"/>
    <property type="match status" value="1"/>
</dbReference>
<comment type="subcellular location">
    <subcellularLocation>
        <location evidence="2">Nucleus</location>
    </subcellularLocation>
</comment>
<feature type="region of interest" description="Disordered" evidence="18">
    <location>
        <begin position="448"/>
        <end position="491"/>
    </location>
</feature>
<dbReference type="GO" id="GO:0006397">
    <property type="term" value="P:mRNA processing"/>
    <property type="evidence" value="ECO:0007669"/>
    <property type="project" value="UniProtKB-KW"/>
</dbReference>
<dbReference type="OrthoDB" id="442970at2759"/>
<evidence type="ECO:0000256" key="9">
    <source>
        <dbReference type="ARBA" id="ARBA00023187"/>
    </source>
</evidence>
<dbReference type="PRINTS" id="PR00153">
    <property type="entry name" value="CSAPPISMRASE"/>
</dbReference>
<proteinExistence type="inferred from homology"/>
<dbReference type="Pfam" id="PF00160">
    <property type="entry name" value="Pro_isomerase"/>
    <property type="match status" value="1"/>
</dbReference>
<evidence type="ECO:0000313" key="21">
    <source>
        <dbReference type="Proteomes" id="UP000199727"/>
    </source>
</evidence>
<evidence type="ECO:0000256" key="7">
    <source>
        <dbReference type="ARBA" id="ARBA00023054"/>
    </source>
</evidence>
<dbReference type="FunFam" id="2.40.100.10:FF:000007">
    <property type="entry name" value="Peptidyl-prolyl cis-trans isomerase CWC27 homolog"/>
    <property type="match status" value="1"/>
</dbReference>
<evidence type="ECO:0000256" key="11">
    <source>
        <dbReference type="ARBA" id="ARBA00023242"/>
    </source>
</evidence>
<evidence type="ECO:0000256" key="17">
    <source>
        <dbReference type="ARBA" id="ARBA00083804"/>
    </source>
</evidence>
<feature type="compositionally biased region" description="Basic and acidic residues" evidence="18">
    <location>
        <begin position="244"/>
        <end position="258"/>
    </location>
</feature>
<feature type="compositionally biased region" description="Basic and acidic residues" evidence="18">
    <location>
        <begin position="268"/>
        <end position="298"/>
    </location>
</feature>
<feature type="region of interest" description="Disordered" evidence="18">
    <location>
        <begin position="384"/>
        <end position="410"/>
    </location>
</feature>
<gene>
    <name evidence="20" type="ORF">C361_05805</name>
</gene>
<evidence type="ECO:0000256" key="18">
    <source>
        <dbReference type="SAM" id="MobiDB-lite"/>
    </source>
</evidence>
<evidence type="ECO:0000256" key="8">
    <source>
        <dbReference type="ARBA" id="ARBA00023110"/>
    </source>
</evidence>
<organism evidence="20 21">
    <name type="scientific">Cryptococcus neoformans Tu259-1</name>
    <dbReference type="NCBI Taxonomy" id="1230072"/>
    <lineage>
        <taxon>Eukaryota</taxon>
        <taxon>Fungi</taxon>
        <taxon>Dikarya</taxon>
        <taxon>Basidiomycota</taxon>
        <taxon>Agaricomycotina</taxon>
        <taxon>Tremellomycetes</taxon>
        <taxon>Tremellales</taxon>
        <taxon>Cryptococcaceae</taxon>
        <taxon>Cryptococcus</taxon>
        <taxon>Cryptococcus neoformans species complex</taxon>
    </lineage>
</organism>
<keyword evidence="11" id="KW-0539">Nucleus</keyword>
<name>A0A854QAG0_CRYNE</name>
<comment type="catalytic activity">
    <reaction evidence="1">
        <text>[protein]-peptidylproline (omega=180) = [protein]-peptidylproline (omega=0)</text>
        <dbReference type="Rhea" id="RHEA:16237"/>
        <dbReference type="Rhea" id="RHEA-COMP:10747"/>
        <dbReference type="Rhea" id="RHEA-COMP:10748"/>
        <dbReference type="ChEBI" id="CHEBI:83833"/>
        <dbReference type="ChEBI" id="CHEBI:83834"/>
        <dbReference type="EC" id="5.2.1.8"/>
    </reaction>
</comment>
<dbReference type="CDD" id="cd01925">
    <property type="entry name" value="cyclophilin_CeCYP16-like"/>
    <property type="match status" value="1"/>
</dbReference>
<evidence type="ECO:0000256" key="15">
    <source>
        <dbReference type="ARBA" id="ARBA00071024"/>
    </source>
</evidence>
<dbReference type="Proteomes" id="UP000199727">
    <property type="component" value="Unassembled WGS sequence"/>
</dbReference>
<evidence type="ECO:0000256" key="12">
    <source>
        <dbReference type="ARBA" id="ARBA00038509"/>
    </source>
</evidence>
<keyword evidence="5" id="KW-0507">mRNA processing</keyword>
<dbReference type="PROSITE" id="PS50072">
    <property type="entry name" value="CSA_PPIASE_2"/>
    <property type="match status" value="1"/>
</dbReference>
<feature type="compositionally biased region" description="Basic and acidic residues" evidence="18">
    <location>
        <begin position="186"/>
        <end position="202"/>
    </location>
</feature>
<dbReference type="GO" id="GO:0071013">
    <property type="term" value="C:catalytic step 2 spliceosome"/>
    <property type="evidence" value="ECO:0007669"/>
    <property type="project" value="TreeGrafter"/>
</dbReference>
<evidence type="ECO:0000259" key="19">
    <source>
        <dbReference type="PROSITE" id="PS50072"/>
    </source>
</evidence>
<dbReference type="GO" id="GO:0008380">
    <property type="term" value="P:RNA splicing"/>
    <property type="evidence" value="ECO:0007669"/>
    <property type="project" value="UniProtKB-KW"/>
</dbReference>
<evidence type="ECO:0000256" key="1">
    <source>
        <dbReference type="ARBA" id="ARBA00000971"/>
    </source>
</evidence>
<keyword evidence="10 20" id="KW-0413">Isomerase</keyword>